<reference evidence="8" key="1">
    <citation type="submission" date="2015-08" db="EMBL/GenBank/DDBJ databases">
        <title>Genome sequencing project for genomic taxonomy and phylogenomics of Bacillus-like bacteria.</title>
        <authorList>
            <person name="Liu B."/>
            <person name="Wang J."/>
            <person name="Zhu Y."/>
            <person name="Liu G."/>
            <person name="Chen Q."/>
            <person name="Chen Z."/>
            <person name="Lan J."/>
            <person name="Che J."/>
            <person name="Ge C."/>
            <person name="Shi H."/>
            <person name="Pan Z."/>
            <person name="Liu X."/>
        </authorList>
    </citation>
    <scope>NUCLEOTIDE SEQUENCE [LARGE SCALE GENOMIC DNA]</scope>
    <source>
        <strain evidence="8">FJAT-4402</strain>
    </source>
</reference>
<dbReference type="PATRIC" id="fig|1441095.3.peg.3788"/>
<protein>
    <submittedName>
        <fullName evidence="7">NADH:flavin oxidoreductase</fullName>
    </submittedName>
</protein>
<evidence type="ECO:0000256" key="5">
    <source>
        <dbReference type="ARBA" id="ARBA00023002"/>
    </source>
</evidence>
<dbReference type="STRING" id="1441095.AM592_17065"/>
<keyword evidence="5" id="KW-0560">Oxidoreductase</keyword>
<dbReference type="EMBL" id="CP012600">
    <property type="protein sequence ID" value="ALC83090.1"/>
    <property type="molecule type" value="Genomic_DNA"/>
</dbReference>
<dbReference type="OrthoDB" id="9772736at2"/>
<keyword evidence="3" id="KW-0288">FMN</keyword>
<dbReference type="Gene3D" id="3.20.20.70">
    <property type="entry name" value="Aldolase class I"/>
    <property type="match status" value="1"/>
</dbReference>
<sequence>MIKTNSLSLDTPLTIGGIKLRNRLIMAPMQQYKGSPEGYATEHHIQHYLSRANGIGLMIVESTAVSNNGRLWPNDIGIYSDRHTEALKRVTEAVHTRHTPIFVQLSHGGRKSAPEVTNRLIAPSAIPYDDSYGKPAELSISEIEGLIESYHLAARRSIEASFDGIEVHAAHGFLIHQFLSPISNHRSDAYGGTRHGRTKFLRDTLAAIRAETGSNYPVIVRISSTDYIDGGLNPQELGLILKPLETDGLLDAVDVSSGGLLPVQPADIHPGYQLPDAAAIKQHLNVPVIAVGKIYTRSFADRIIRDRLADAVAIGRPLLEDPDFAQKMIGRKE</sequence>
<comment type="cofactor">
    <cofactor evidence="1">
        <name>FMN</name>
        <dbReference type="ChEBI" id="CHEBI:58210"/>
    </cofactor>
</comment>
<dbReference type="Pfam" id="PF00724">
    <property type="entry name" value="Oxidored_FMN"/>
    <property type="match status" value="1"/>
</dbReference>
<evidence type="ECO:0000256" key="2">
    <source>
        <dbReference type="ARBA" id="ARBA00022630"/>
    </source>
</evidence>
<proteinExistence type="predicted"/>
<feature type="domain" description="NADH:flavin oxidoreductase/NADH oxidase N-terminal" evidence="6">
    <location>
        <begin position="11"/>
        <end position="328"/>
    </location>
</feature>
<dbReference type="InterPro" id="IPR044152">
    <property type="entry name" value="YqjM-like"/>
</dbReference>
<keyword evidence="8" id="KW-1185">Reference proteome</keyword>
<gene>
    <name evidence="7" type="ORF">AM592_17065</name>
</gene>
<dbReference type="GO" id="GO:0010181">
    <property type="term" value="F:FMN binding"/>
    <property type="evidence" value="ECO:0007669"/>
    <property type="project" value="InterPro"/>
</dbReference>
<reference evidence="7 8" key="2">
    <citation type="journal article" date="2016" name="Int. J. Syst. Evol. Microbiol.">
        <title>Bacillus gobiensis sp. nov., isolated from a soil sample.</title>
        <authorList>
            <person name="Liu B."/>
            <person name="Liu G.H."/>
            <person name="Cetin S."/>
            <person name="Schumann P."/>
            <person name="Pan Z.Z."/>
            <person name="Chen Q.Q."/>
        </authorList>
    </citation>
    <scope>NUCLEOTIDE SEQUENCE [LARGE SCALE GENOMIC DNA]</scope>
    <source>
        <strain evidence="7 8">FJAT-4402</strain>
    </source>
</reference>
<dbReference type="GO" id="GO:0003959">
    <property type="term" value="F:NADPH dehydrogenase activity"/>
    <property type="evidence" value="ECO:0007669"/>
    <property type="project" value="InterPro"/>
</dbReference>
<dbReference type="InterPro" id="IPR013785">
    <property type="entry name" value="Aldolase_TIM"/>
</dbReference>
<keyword evidence="4" id="KW-0521">NADP</keyword>
<evidence type="ECO:0000313" key="8">
    <source>
        <dbReference type="Proteomes" id="UP000067625"/>
    </source>
</evidence>
<keyword evidence="2" id="KW-0285">Flavoprotein</keyword>
<accession>A0A0M4GBI2</accession>
<dbReference type="Proteomes" id="UP000067625">
    <property type="component" value="Chromosome"/>
</dbReference>
<dbReference type="PANTHER" id="PTHR43303">
    <property type="entry name" value="NADPH DEHYDROGENASE C23G7.10C-RELATED"/>
    <property type="match status" value="1"/>
</dbReference>
<dbReference type="PANTHER" id="PTHR43303:SF4">
    <property type="entry name" value="NADPH DEHYDROGENASE C23G7.10C-RELATED"/>
    <property type="match status" value="1"/>
</dbReference>
<evidence type="ECO:0000313" key="7">
    <source>
        <dbReference type="EMBL" id="ALC83090.1"/>
    </source>
</evidence>
<dbReference type="GO" id="GO:0050661">
    <property type="term" value="F:NADP binding"/>
    <property type="evidence" value="ECO:0007669"/>
    <property type="project" value="InterPro"/>
</dbReference>
<dbReference type="SUPFAM" id="SSF51395">
    <property type="entry name" value="FMN-linked oxidoreductases"/>
    <property type="match status" value="1"/>
</dbReference>
<dbReference type="RefSeq" id="WP_053604922.1">
    <property type="nucleotide sequence ID" value="NZ_CP012600.1"/>
</dbReference>
<dbReference type="InterPro" id="IPR001155">
    <property type="entry name" value="OxRdtase_FMN_N"/>
</dbReference>
<evidence type="ECO:0000256" key="1">
    <source>
        <dbReference type="ARBA" id="ARBA00001917"/>
    </source>
</evidence>
<evidence type="ECO:0000256" key="4">
    <source>
        <dbReference type="ARBA" id="ARBA00022857"/>
    </source>
</evidence>
<dbReference type="AlphaFoldDB" id="A0A0M4GBI2"/>
<evidence type="ECO:0000256" key="3">
    <source>
        <dbReference type="ARBA" id="ARBA00022643"/>
    </source>
</evidence>
<organism evidence="7 8">
    <name type="scientific">Bacillus gobiensis</name>
    <dbReference type="NCBI Taxonomy" id="1441095"/>
    <lineage>
        <taxon>Bacteria</taxon>
        <taxon>Bacillati</taxon>
        <taxon>Bacillota</taxon>
        <taxon>Bacilli</taxon>
        <taxon>Bacillales</taxon>
        <taxon>Bacillaceae</taxon>
        <taxon>Bacillus</taxon>
    </lineage>
</organism>
<name>A0A0M4GBI2_9BACI</name>
<evidence type="ECO:0000259" key="6">
    <source>
        <dbReference type="Pfam" id="PF00724"/>
    </source>
</evidence>